<keyword evidence="2" id="KW-0808">Transferase</keyword>
<dbReference type="VEuPathDB" id="MicrosporidiaDB:CWI38_0674p0010"/>
<keyword evidence="3" id="KW-1185">Reference proteome</keyword>
<reference evidence="2 3" key="1">
    <citation type="submission" date="2017-12" db="EMBL/GenBank/DDBJ databases">
        <authorList>
            <person name="Pombert J.-F."/>
            <person name="Haag K.L."/>
            <person name="Ebert D."/>
        </authorList>
    </citation>
    <scope>NUCLEOTIDE SEQUENCE [LARGE SCALE GENOMIC DNA]</scope>
    <source>
        <strain evidence="2">IL-G-3</strain>
    </source>
</reference>
<proteinExistence type="predicted"/>
<sequence>MTFYSLTADLQELLRIVIFIVQTRFERMPRNGWKELHRTIMRNSAAQVVKSEENGERRRIATCLTDTCILTDTTEYINLRDKFLSTIKEISDKEIGKVVVRTRKLPSELVDSKVLDLINRIIGEYADSCVPMTITAVARIIKAAQVCYDEATRKEKPRFAWKENIEIKMSKLVLSKDLLEKARKQEKLSNSETKSLKKIMREFNLNLSSVTDLSEALVKKNESLNVYEKKITMHESRKQFRKENRMFELFRGRFYRGLSERSDEIVSFWSTMWNKNDDAVTYDDYLIPFVSDNHPTTFHSLVEFVNIITWFPNWKAAGIDGIYNFFIKKLTTLHKYIHDIVKVICYDGTPQADWFYCGLTYLIPKGIPRRGSDYRPITCMSNLYKLTTKCVTKVVQIEVGRRGFLAKNKLGAVRGVQGAKEQALLNIALNKEYGNNLKATWIDIDRGILQGDSLSPLLFVLCMDPLSRKLNEKYTKVTVQTDAESHSTNLLLFIDDLKLLAKDSSTLSAMTGEAKAFLEVIGLEINKEKSA</sequence>
<dbReference type="InterPro" id="IPR000477">
    <property type="entry name" value="RT_dom"/>
</dbReference>
<dbReference type="PANTHER" id="PTHR35450:SF2">
    <property type="entry name" value="REVERSE TRANSCRIPTASE DOMAIN-CONTAINING PROTEIN"/>
    <property type="match status" value="1"/>
</dbReference>
<evidence type="ECO:0000313" key="3">
    <source>
        <dbReference type="Proteomes" id="UP000292282"/>
    </source>
</evidence>
<dbReference type="EMBL" id="PITK01000674">
    <property type="protein sequence ID" value="TBU12673.1"/>
    <property type="molecule type" value="Genomic_DNA"/>
</dbReference>
<dbReference type="InterPro" id="IPR043502">
    <property type="entry name" value="DNA/RNA_pol_sf"/>
</dbReference>
<organism evidence="2 3">
    <name type="scientific">Hamiltosporidium tvaerminnensis</name>
    <dbReference type="NCBI Taxonomy" id="1176355"/>
    <lineage>
        <taxon>Eukaryota</taxon>
        <taxon>Fungi</taxon>
        <taxon>Fungi incertae sedis</taxon>
        <taxon>Microsporidia</taxon>
        <taxon>Dubosqiidae</taxon>
        <taxon>Hamiltosporidium</taxon>
    </lineage>
</organism>
<accession>A0A4Q9LVE8</accession>
<protein>
    <submittedName>
        <fullName evidence="2">Reverse transcriptase</fullName>
    </submittedName>
</protein>
<feature type="domain" description="Reverse transcriptase" evidence="1">
    <location>
        <begin position="344"/>
        <end position="531"/>
    </location>
</feature>
<comment type="caution">
    <text evidence="2">The sequence shown here is derived from an EMBL/GenBank/DDBJ whole genome shotgun (WGS) entry which is preliminary data.</text>
</comment>
<dbReference type="Proteomes" id="UP000292282">
    <property type="component" value="Unassembled WGS sequence"/>
</dbReference>
<evidence type="ECO:0000259" key="1">
    <source>
        <dbReference type="PROSITE" id="PS50878"/>
    </source>
</evidence>
<keyword evidence="2" id="KW-0548">Nucleotidyltransferase</keyword>
<feature type="non-terminal residue" evidence="2">
    <location>
        <position position="531"/>
    </location>
</feature>
<dbReference type="Pfam" id="PF00078">
    <property type="entry name" value="RVT_1"/>
    <property type="match status" value="1"/>
</dbReference>
<dbReference type="SUPFAM" id="SSF56672">
    <property type="entry name" value="DNA/RNA polymerases"/>
    <property type="match status" value="1"/>
</dbReference>
<gene>
    <name evidence="2" type="ORF">CWI38_0674p0010</name>
</gene>
<dbReference type="OrthoDB" id="2194416at2759"/>
<dbReference type="PANTHER" id="PTHR35450">
    <property type="entry name" value="REVERSE TRANSCRIPTASE DOMAIN-CONTAINING PROTEIN"/>
    <property type="match status" value="1"/>
</dbReference>
<name>A0A4Q9LVE8_9MICR</name>
<evidence type="ECO:0000313" key="2">
    <source>
        <dbReference type="EMBL" id="TBU12673.1"/>
    </source>
</evidence>
<dbReference type="AlphaFoldDB" id="A0A4Q9LVE8"/>
<keyword evidence="2" id="KW-0695">RNA-directed DNA polymerase</keyword>
<dbReference type="PROSITE" id="PS50878">
    <property type="entry name" value="RT_POL"/>
    <property type="match status" value="1"/>
</dbReference>
<dbReference type="GO" id="GO:0003964">
    <property type="term" value="F:RNA-directed DNA polymerase activity"/>
    <property type="evidence" value="ECO:0007669"/>
    <property type="project" value="UniProtKB-KW"/>
</dbReference>